<dbReference type="InterPro" id="IPR003609">
    <property type="entry name" value="Pan_app"/>
</dbReference>
<evidence type="ECO:0000313" key="5">
    <source>
        <dbReference type="Proteomes" id="UP000663877"/>
    </source>
</evidence>
<dbReference type="Pfam" id="PF14295">
    <property type="entry name" value="PAN_4"/>
    <property type="match status" value="1"/>
</dbReference>
<dbReference type="Proteomes" id="UP000663832">
    <property type="component" value="Unassembled WGS sequence"/>
</dbReference>
<dbReference type="Proteomes" id="UP000663877">
    <property type="component" value="Unassembled WGS sequence"/>
</dbReference>
<evidence type="ECO:0000313" key="3">
    <source>
        <dbReference type="EMBL" id="CAF1051061.1"/>
    </source>
</evidence>
<reference evidence="3" key="1">
    <citation type="submission" date="2021-02" db="EMBL/GenBank/DDBJ databases">
        <authorList>
            <person name="Nowell W R."/>
        </authorList>
    </citation>
    <scope>NUCLEOTIDE SEQUENCE</scope>
</reference>
<proteinExistence type="predicted"/>
<evidence type="ECO:0000259" key="1">
    <source>
        <dbReference type="Pfam" id="PF14295"/>
    </source>
</evidence>
<accession>A0A814KD91</accession>
<protein>
    <recommendedName>
        <fullName evidence="1">Apple domain-containing protein</fullName>
    </recommendedName>
</protein>
<name>A0A814KD91_9BILA</name>
<dbReference type="Gene3D" id="3.50.4.10">
    <property type="entry name" value="Hepatocyte Growth Factor"/>
    <property type="match status" value="1"/>
</dbReference>
<evidence type="ECO:0000313" key="4">
    <source>
        <dbReference type="Proteomes" id="UP000663832"/>
    </source>
</evidence>
<sequence length="100" mass="11211">MICGIINSSHQQHDQNSTIMWNENNWALSCDFNGNDISHVITLSDDCEKKCFATSGCTHYTWNLYNGGTCWMKNNNISKADAFSTNNSNTICGIITSEKH</sequence>
<organism evidence="3 5">
    <name type="scientific">Adineta steineri</name>
    <dbReference type="NCBI Taxonomy" id="433720"/>
    <lineage>
        <taxon>Eukaryota</taxon>
        <taxon>Metazoa</taxon>
        <taxon>Spiralia</taxon>
        <taxon>Gnathifera</taxon>
        <taxon>Rotifera</taxon>
        <taxon>Eurotatoria</taxon>
        <taxon>Bdelloidea</taxon>
        <taxon>Adinetida</taxon>
        <taxon>Adinetidae</taxon>
        <taxon>Adineta</taxon>
    </lineage>
</organism>
<keyword evidence="4" id="KW-1185">Reference proteome</keyword>
<comment type="caution">
    <text evidence="3">The sequence shown here is derived from an EMBL/GenBank/DDBJ whole genome shotgun (WGS) entry which is preliminary data.</text>
</comment>
<gene>
    <name evidence="3" type="ORF">BJG266_LOCUS18619</name>
    <name evidence="2" type="ORF">QVE165_LOCUS13872</name>
</gene>
<evidence type="ECO:0000313" key="2">
    <source>
        <dbReference type="EMBL" id="CAF0981213.1"/>
    </source>
</evidence>
<dbReference type="EMBL" id="CAJNOM010000072">
    <property type="protein sequence ID" value="CAF0981213.1"/>
    <property type="molecule type" value="Genomic_DNA"/>
</dbReference>
<feature type="domain" description="Apple" evidence="1">
    <location>
        <begin position="31"/>
        <end position="73"/>
    </location>
</feature>
<dbReference type="OrthoDB" id="10056288at2759"/>
<dbReference type="AlphaFoldDB" id="A0A814KD91"/>
<dbReference type="EMBL" id="CAJNOI010000096">
    <property type="protein sequence ID" value="CAF1051061.1"/>
    <property type="molecule type" value="Genomic_DNA"/>
</dbReference>